<evidence type="ECO:0000313" key="1">
    <source>
        <dbReference type="EMBL" id="GAY79074.1"/>
    </source>
</evidence>
<protein>
    <submittedName>
        <fullName evidence="1">Uncharacterized protein</fullName>
    </submittedName>
</protein>
<sequence>MLFGHKVMNQSRIKKELPLIRKELSLNKGTSAKGVHVLCTTRKSSHPVKVRPVCNAEVTASCGSRNRAIFA</sequence>
<organism evidence="1 2">
    <name type="scientific">Sporolactobacillus inulinus</name>
    <dbReference type="NCBI Taxonomy" id="2078"/>
    <lineage>
        <taxon>Bacteria</taxon>
        <taxon>Bacillati</taxon>
        <taxon>Bacillota</taxon>
        <taxon>Bacilli</taxon>
        <taxon>Bacillales</taxon>
        <taxon>Sporolactobacillaceae</taxon>
        <taxon>Sporolactobacillus</taxon>
    </lineage>
</organism>
<comment type="caution">
    <text evidence="1">The sequence shown here is derived from an EMBL/GenBank/DDBJ whole genome shotgun (WGS) entry which is preliminary data.</text>
</comment>
<reference evidence="1 2" key="1">
    <citation type="submission" date="2017-11" db="EMBL/GenBank/DDBJ databases">
        <title>Draft Genome Sequence of Sporolactobacillus inulinus NBRC 111894 Isolated from Koso, a Japanese Sugar-Vegetable Fermented Beverage.</title>
        <authorList>
            <person name="Chiou T.Y."/>
            <person name="Oshima K."/>
            <person name="Suda W."/>
            <person name="Hattori M."/>
            <person name="Takahashi T."/>
        </authorList>
    </citation>
    <scope>NUCLEOTIDE SEQUENCE [LARGE SCALE GENOMIC DNA]</scope>
    <source>
        <strain evidence="1 2">NBRC111894</strain>
    </source>
</reference>
<dbReference type="AlphaFoldDB" id="A0A4Y1ZJE8"/>
<evidence type="ECO:0000313" key="2">
    <source>
        <dbReference type="Proteomes" id="UP000319716"/>
    </source>
</evidence>
<dbReference type="Proteomes" id="UP000319716">
    <property type="component" value="Unassembled WGS sequence"/>
</dbReference>
<proteinExistence type="predicted"/>
<gene>
    <name evidence="1" type="ORF">NBRC111894_4628</name>
</gene>
<dbReference type="EMBL" id="BEXB01000084">
    <property type="protein sequence ID" value="GAY79074.1"/>
    <property type="molecule type" value="Genomic_DNA"/>
</dbReference>
<name>A0A4Y1ZJE8_9BACL</name>
<accession>A0A4Y1ZJE8</accession>